<sequence length="42" mass="5085">MDNSLQNVDKQINKLFHQNLSTNPQPIIIILFLFYKRKKRNI</sequence>
<dbReference type="BioCyc" id="PMAR862515-HMP:GMOO-1699-MONOMER"/>
<dbReference type="EMBL" id="AEEI01000050">
    <property type="protein sequence ID" value="EFM01554.1"/>
    <property type="molecule type" value="Genomic_DNA"/>
</dbReference>
<feature type="transmembrane region" description="Helical" evidence="1">
    <location>
        <begin position="15"/>
        <end position="35"/>
    </location>
</feature>
<keyword evidence="1" id="KW-0472">Membrane</keyword>
<keyword evidence="1" id="KW-0812">Transmembrane</keyword>
<evidence type="ECO:0000313" key="3">
    <source>
        <dbReference type="Proteomes" id="UP000004394"/>
    </source>
</evidence>
<proteinExistence type="predicted"/>
<gene>
    <name evidence="2" type="ORF">HMPREF0658_1674</name>
</gene>
<accession>E0NU21</accession>
<dbReference type="HOGENOM" id="CLU_3255813_0_0_10"/>
<reference evidence="2" key="1">
    <citation type="submission" date="2010-07" db="EMBL/GenBank/DDBJ databases">
        <authorList>
            <person name="Muzny D."/>
            <person name="Qin X."/>
            <person name="Deng J."/>
            <person name="Jiang H."/>
            <person name="Liu Y."/>
            <person name="Qu J."/>
            <person name="Song X.-Z."/>
            <person name="Zhang L."/>
            <person name="Thornton R."/>
            <person name="Coyle M."/>
            <person name="Francisco L."/>
            <person name="Jackson L."/>
            <person name="Javaid M."/>
            <person name="Korchina V."/>
            <person name="Kovar C."/>
            <person name="Mata R."/>
            <person name="Mathew T."/>
            <person name="Ngo R."/>
            <person name="Nguyen L."/>
            <person name="Nguyen N."/>
            <person name="Okwuonu G."/>
            <person name="Ongeri F."/>
            <person name="Pham C."/>
            <person name="Simmons D."/>
            <person name="Wilczek-Boney K."/>
            <person name="Hale W."/>
            <person name="Jakkamsetti A."/>
            <person name="Pham P."/>
            <person name="Ruth R."/>
            <person name="San Lucas F."/>
            <person name="Warren J."/>
            <person name="Zhang J."/>
            <person name="Zhao Z."/>
            <person name="Zhou C."/>
            <person name="Zhu D."/>
            <person name="Lee S."/>
            <person name="Bess C."/>
            <person name="Blankenburg K."/>
            <person name="Forbes L."/>
            <person name="Fu Q."/>
            <person name="Gubbala S."/>
            <person name="Hirani K."/>
            <person name="Jayaseelan J.C."/>
            <person name="Lara F."/>
            <person name="Munidasa M."/>
            <person name="Palculict T."/>
            <person name="Patil S."/>
            <person name="Pu L.-L."/>
            <person name="Saada N."/>
            <person name="Tang L."/>
            <person name="Weissenberger G."/>
            <person name="Zhu Y."/>
            <person name="Hemphill L."/>
            <person name="Shang Y."/>
            <person name="Youmans B."/>
            <person name="Ayvaz T."/>
            <person name="Ross M."/>
            <person name="Santibanez J."/>
            <person name="Aqrawi P."/>
            <person name="Gross S."/>
            <person name="Joshi V."/>
            <person name="Fowler G."/>
            <person name="Nazareth L."/>
            <person name="Reid J."/>
            <person name="Worley K."/>
            <person name="Petrosino J."/>
            <person name="Highlander S."/>
            <person name="Gibbs R."/>
        </authorList>
    </citation>
    <scope>NUCLEOTIDE SEQUENCE [LARGE SCALE GENOMIC DNA]</scope>
    <source>
        <strain evidence="2">DSM 16973</strain>
    </source>
</reference>
<name>E0NU21_9BACT</name>
<dbReference type="AlphaFoldDB" id="E0NU21"/>
<protein>
    <submittedName>
        <fullName evidence="2">Uncharacterized protein</fullName>
    </submittedName>
</protein>
<organism evidence="2 3">
    <name type="scientific">Hoylesella marshii DSM 16973 = JCM 13450</name>
    <dbReference type="NCBI Taxonomy" id="862515"/>
    <lineage>
        <taxon>Bacteria</taxon>
        <taxon>Pseudomonadati</taxon>
        <taxon>Bacteroidota</taxon>
        <taxon>Bacteroidia</taxon>
        <taxon>Bacteroidales</taxon>
        <taxon>Prevotellaceae</taxon>
        <taxon>Hoylesella</taxon>
    </lineage>
</organism>
<dbReference type="Proteomes" id="UP000004394">
    <property type="component" value="Unassembled WGS sequence"/>
</dbReference>
<evidence type="ECO:0000313" key="2">
    <source>
        <dbReference type="EMBL" id="EFM01554.1"/>
    </source>
</evidence>
<evidence type="ECO:0000256" key="1">
    <source>
        <dbReference type="SAM" id="Phobius"/>
    </source>
</evidence>
<keyword evidence="3" id="KW-1185">Reference proteome</keyword>
<comment type="caution">
    <text evidence="2">The sequence shown here is derived from an EMBL/GenBank/DDBJ whole genome shotgun (WGS) entry which is preliminary data.</text>
</comment>
<keyword evidence="1" id="KW-1133">Transmembrane helix</keyword>